<evidence type="ECO:0000256" key="5">
    <source>
        <dbReference type="ARBA" id="ARBA00022723"/>
    </source>
</evidence>
<keyword evidence="8" id="KW-0460">Magnesium</keyword>
<evidence type="ECO:0000256" key="2">
    <source>
        <dbReference type="ARBA" id="ARBA00022649"/>
    </source>
</evidence>
<feature type="domain" description="Polymerase nucleotidyl transferase" evidence="10">
    <location>
        <begin position="25"/>
        <end position="105"/>
    </location>
</feature>
<proteinExistence type="inferred from homology"/>
<evidence type="ECO:0000256" key="8">
    <source>
        <dbReference type="ARBA" id="ARBA00022842"/>
    </source>
</evidence>
<evidence type="ECO:0000259" key="10">
    <source>
        <dbReference type="Pfam" id="PF01909"/>
    </source>
</evidence>
<organism evidence="11 12">
    <name type="scientific">Phormidium pseudopriestleyi FRX01</name>
    <dbReference type="NCBI Taxonomy" id="1759528"/>
    <lineage>
        <taxon>Bacteria</taxon>
        <taxon>Bacillati</taxon>
        <taxon>Cyanobacteriota</taxon>
        <taxon>Cyanophyceae</taxon>
        <taxon>Oscillatoriophycideae</taxon>
        <taxon>Oscillatoriales</taxon>
        <taxon>Oscillatoriaceae</taxon>
        <taxon>Phormidium</taxon>
    </lineage>
</organism>
<dbReference type="InterPro" id="IPR002934">
    <property type="entry name" value="Polymerase_NTP_transf_dom"/>
</dbReference>
<dbReference type="CDD" id="cd05403">
    <property type="entry name" value="NT_KNTase_like"/>
    <property type="match status" value="1"/>
</dbReference>
<comment type="similarity">
    <text evidence="9">Belongs to the MntA antitoxin family.</text>
</comment>
<protein>
    <submittedName>
        <fullName evidence="11">Nucleotidyltransferase family protein</fullName>
    </submittedName>
</protein>
<dbReference type="InterPro" id="IPR043519">
    <property type="entry name" value="NT_sf"/>
</dbReference>
<reference evidence="11 12" key="1">
    <citation type="submission" date="2021-03" db="EMBL/GenBank/DDBJ databases">
        <title>Metabolic Capacity of the Antarctic Cyanobacterium Phormidium pseudopriestleyi that Sustains Oxygenic Photosynthesis in the Presence of Hydrogen Sulfide.</title>
        <authorList>
            <person name="Lumian J.E."/>
            <person name="Jungblut A.D."/>
            <person name="Dillon M.L."/>
            <person name="Hawes I."/>
            <person name="Doran P.T."/>
            <person name="Mackey T.J."/>
            <person name="Dick G.J."/>
            <person name="Grettenberger C.L."/>
            <person name="Sumner D.Y."/>
        </authorList>
    </citation>
    <scope>NUCLEOTIDE SEQUENCE [LARGE SCALE GENOMIC DNA]</scope>
    <source>
        <strain evidence="11 12">FRX01</strain>
    </source>
</reference>
<dbReference type="PANTHER" id="PTHR33571">
    <property type="entry name" value="SSL8005 PROTEIN"/>
    <property type="match status" value="1"/>
</dbReference>
<gene>
    <name evidence="11" type="ORF">J0895_03490</name>
</gene>
<comment type="cofactor">
    <cofactor evidence="1">
        <name>Mg(2+)</name>
        <dbReference type="ChEBI" id="CHEBI:18420"/>
    </cofactor>
</comment>
<evidence type="ECO:0000256" key="9">
    <source>
        <dbReference type="ARBA" id="ARBA00038276"/>
    </source>
</evidence>
<evidence type="ECO:0000256" key="6">
    <source>
        <dbReference type="ARBA" id="ARBA00022741"/>
    </source>
</evidence>
<sequence length="106" mass="12128">MVELNGLNYCNFGEVYGVLKQYLPQVQLTYGVKSLGVFGSFVRGEMTDSSDLDVLVEFEGAPTFRKYMDLKFFLEDLFGRKVDLVIQGDIKAQIRERILKEVVYVS</sequence>
<dbReference type="Proteomes" id="UP000664844">
    <property type="component" value="Unassembled WGS sequence"/>
</dbReference>
<keyword evidence="7" id="KW-0067">ATP-binding</keyword>
<keyword evidence="6" id="KW-0547">Nucleotide-binding</keyword>
<dbReference type="Gene3D" id="3.30.460.10">
    <property type="entry name" value="Beta Polymerase, domain 2"/>
    <property type="match status" value="1"/>
</dbReference>
<evidence type="ECO:0000256" key="1">
    <source>
        <dbReference type="ARBA" id="ARBA00001946"/>
    </source>
</evidence>
<evidence type="ECO:0000256" key="7">
    <source>
        <dbReference type="ARBA" id="ARBA00022840"/>
    </source>
</evidence>
<evidence type="ECO:0000313" key="11">
    <source>
        <dbReference type="EMBL" id="MBO0348180.1"/>
    </source>
</evidence>
<dbReference type="SUPFAM" id="SSF81301">
    <property type="entry name" value="Nucleotidyltransferase"/>
    <property type="match status" value="1"/>
</dbReference>
<keyword evidence="12" id="KW-1185">Reference proteome</keyword>
<keyword evidence="2" id="KW-1277">Toxin-antitoxin system</keyword>
<dbReference type="EMBL" id="JAFLQW010000084">
    <property type="protein sequence ID" value="MBO0348180.1"/>
    <property type="molecule type" value="Genomic_DNA"/>
</dbReference>
<evidence type="ECO:0000313" key="12">
    <source>
        <dbReference type="Proteomes" id="UP000664844"/>
    </source>
</evidence>
<comment type="caution">
    <text evidence="11">The sequence shown here is derived from an EMBL/GenBank/DDBJ whole genome shotgun (WGS) entry which is preliminary data.</text>
</comment>
<keyword evidence="5" id="KW-0479">Metal-binding</keyword>
<dbReference type="InterPro" id="IPR052038">
    <property type="entry name" value="Type-VII_TA_antitoxin"/>
</dbReference>
<name>A0ABS3FM56_9CYAN</name>
<evidence type="ECO:0000256" key="3">
    <source>
        <dbReference type="ARBA" id="ARBA00022679"/>
    </source>
</evidence>
<evidence type="ECO:0000256" key="4">
    <source>
        <dbReference type="ARBA" id="ARBA00022695"/>
    </source>
</evidence>
<keyword evidence="4" id="KW-0548">Nucleotidyltransferase</keyword>
<keyword evidence="3" id="KW-0808">Transferase</keyword>
<dbReference type="PANTHER" id="PTHR33571:SF14">
    <property type="entry name" value="PROTEIN ADENYLYLTRANSFERASE MJ0435-RELATED"/>
    <property type="match status" value="1"/>
</dbReference>
<accession>A0ABS3FM56</accession>
<dbReference type="Pfam" id="PF01909">
    <property type="entry name" value="NTP_transf_2"/>
    <property type="match status" value="1"/>
</dbReference>